<accession>A0A1L8EI37</accession>
<sequence>MSQGQDANVEGGDRKLLDIFLDGWNIYEFLDETTIDTNSAEYQNKVKDAISNFEKTTTIVSQIGMFSSNEFIDEVPTDSLQYLLLPYFLGKLALKSHKRDREEVLRLAEVYFKDFIQRCQDYELCDGPKKDTSDTSSSQGTGCIDTTQQLVASAISRNNKIAQFKRKKELEQQIKKMKDAVRSETADDEIKRDFFLKFIQKSIMDANEELEDIKLEMGVVEMRKQRMAEFGTTRMDDFALPPHAIATAASGSHSHNHHHHHGTAPKPKPMQPFIITKDATQKAVFGMGYPSLPVMSVDEFYSQRVREGIFPDEEKMARINQEKAMAAAQDPEEKEEAEKAEMEDKVENDDPENLARMRRMDEYRDVVRRGDGNRYNRS</sequence>
<feature type="coiled-coil region" evidence="2">
    <location>
        <begin position="160"/>
        <end position="223"/>
    </location>
</feature>
<dbReference type="GO" id="GO:0009966">
    <property type="term" value="P:regulation of signal transduction"/>
    <property type="evidence" value="ECO:0007669"/>
    <property type="project" value="InterPro"/>
</dbReference>
<name>A0A1L8EI37_HAEIR</name>
<dbReference type="AlphaFoldDB" id="A0A1L8EI37"/>
<reference evidence="4" key="1">
    <citation type="submission" date="2017-01" db="EMBL/GenBank/DDBJ databases">
        <title>An insight into the sialome and mialome of the horn fly, Haematobia irritans.</title>
        <authorList>
            <person name="Breijo M."/>
            <person name="Boiani M."/>
            <person name="Ures X."/>
            <person name="Rocha S."/>
            <person name="Sequeira M."/>
            <person name="Ribeiro J.M."/>
        </authorList>
    </citation>
    <scope>NUCLEOTIDE SEQUENCE</scope>
</reference>
<organism evidence="4">
    <name type="scientific">Haematobia irritans</name>
    <name type="common">Horn fly</name>
    <name type="synonym">Conops irritans</name>
    <dbReference type="NCBI Taxonomy" id="7368"/>
    <lineage>
        <taxon>Eukaryota</taxon>
        <taxon>Metazoa</taxon>
        <taxon>Ecdysozoa</taxon>
        <taxon>Arthropoda</taxon>
        <taxon>Hexapoda</taxon>
        <taxon>Insecta</taxon>
        <taxon>Pterygota</taxon>
        <taxon>Neoptera</taxon>
        <taxon>Endopterygota</taxon>
        <taxon>Diptera</taxon>
        <taxon>Brachycera</taxon>
        <taxon>Muscomorpha</taxon>
        <taxon>Muscoidea</taxon>
        <taxon>Muscidae</taxon>
        <taxon>Haematobia</taxon>
    </lineage>
</organism>
<feature type="compositionally biased region" description="Basic and acidic residues" evidence="3">
    <location>
        <begin position="336"/>
        <end position="345"/>
    </location>
</feature>
<dbReference type="FunFam" id="1.25.40.540:FF:000003">
    <property type="entry name" value="Immunoglobulin (CD79A)-binding protein 1"/>
    <property type="match status" value="1"/>
</dbReference>
<proteinExistence type="inferred from homology"/>
<evidence type="ECO:0000256" key="2">
    <source>
        <dbReference type="SAM" id="Coils"/>
    </source>
</evidence>
<feature type="region of interest" description="Disordered" evidence="3">
    <location>
        <begin position="249"/>
        <end position="270"/>
    </location>
</feature>
<dbReference type="PANTHER" id="PTHR10933:SF9">
    <property type="entry name" value="IMMUNOGLOBULIN-BINDING PROTEIN 1"/>
    <property type="match status" value="1"/>
</dbReference>
<dbReference type="InterPro" id="IPR038511">
    <property type="entry name" value="TAP42/TAP46-like_sf"/>
</dbReference>
<evidence type="ECO:0000256" key="3">
    <source>
        <dbReference type="SAM" id="MobiDB-lite"/>
    </source>
</evidence>
<dbReference type="InterPro" id="IPR007304">
    <property type="entry name" value="TAP46-like"/>
</dbReference>
<feature type="compositionally biased region" description="Basic and acidic residues" evidence="3">
    <location>
        <begin position="353"/>
        <end position="378"/>
    </location>
</feature>
<feature type="compositionally biased region" description="Basic residues" evidence="3">
    <location>
        <begin position="254"/>
        <end position="263"/>
    </location>
</feature>
<dbReference type="Gene3D" id="1.25.40.540">
    <property type="entry name" value="TAP42-like family"/>
    <property type="match status" value="1"/>
</dbReference>
<dbReference type="GO" id="GO:0035303">
    <property type="term" value="P:regulation of dephosphorylation"/>
    <property type="evidence" value="ECO:0007669"/>
    <property type="project" value="TreeGrafter"/>
</dbReference>
<dbReference type="GO" id="GO:0005829">
    <property type="term" value="C:cytosol"/>
    <property type="evidence" value="ECO:0007669"/>
    <property type="project" value="TreeGrafter"/>
</dbReference>
<dbReference type="GO" id="GO:0051721">
    <property type="term" value="F:protein phosphatase 2A binding"/>
    <property type="evidence" value="ECO:0007669"/>
    <property type="project" value="TreeGrafter"/>
</dbReference>
<keyword evidence="2" id="KW-0175">Coiled coil</keyword>
<feature type="region of interest" description="Disordered" evidence="3">
    <location>
        <begin position="323"/>
        <end position="378"/>
    </location>
</feature>
<dbReference type="PANTHER" id="PTHR10933">
    <property type="entry name" value="IMMUNOGLOBULIN-BINDING PROTEIN 1"/>
    <property type="match status" value="1"/>
</dbReference>
<evidence type="ECO:0000313" key="4">
    <source>
        <dbReference type="EMBL" id="JAV18341.1"/>
    </source>
</evidence>
<dbReference type="EMBL" id="GFDG01000458">
    <property type="protein sequence ID" value="JAV18341.1"/>
    <property type="molecule type" value="Transcribed_RNA"/>
</dbReference>
<protein>
    <submittedName>
        <fullName evidence="4">Putative immunoglobulin-binding protein 1</fullName>
    </submittedName>
</protein>
<comment type="similarity">
    <text evidence="1">Belongs to the IGBP1/TAP42 family.</text>
</comment>
<evidence type="ECO:0000256" key="1">
    <source>
        <dbReference type="ARBA" id="ARBA00034730"/>
    </source>
</evidence>
<dbReference type="Pfam" id="PF04177">
    <property type="entry name" value="TAP42"/>
    <property type="match status" value="1"/>
</dbReference>